<dbReference type="Gene3D" id="3.20.20.80">
    <property type="entry name" value="Glycosidases"/>
    <property type="match status" value="1"/>
</dbReference>
<protein>
    <submittedName>
        <fullName evidence="3">DUF1735 domain-containing protein</fullName>
    </submittedName>
</protein>
<reference evidence="3 4" key="1">
    <citation type="journal article" date="2019" name="Nat. Med.">
        <title>A library of human gut bacterial isolates paired with longitudinal multiomics data enables mechanistic microbiome research.</title>
        <authorList>
            <person name="Poyet M."/>
            <person name="Groussin M."/>
            <person name="Gibbons S.M."/>
            <person name="Avila-Pacheco J."/>
            <person name="Jiang X."/>
            <person name="Kearney S.M."/>
            <person name="Perrotta A.R."/>
            <person name="Berdy B."/>
            <person name="Zhao S."/>
            <person name="Lieberman T.D."/>
            <person name="Swanson P.K."/>
            <person name="Smith M."/>
            <person name="Roesemann S."/>
            <person name="Alexander J.E."/>
            <person name="Rich S.A."/>
            <person name="Livny J."/>
            <person name="Vlamakis H."/>
            <person name="Clish C."/>
            <person name="Bullock K."/>
            <person name="Deik A."/>
            <person name="Scott J."/>
            <person name="Pierce K.A."/>
            <person name="Xavier R.J."/>
            <person name="Alm E.J."/>
        </authorList>
    </citation>
    <scope>NUCLEOTIDE SEQUENCE [LARGE SCALE GENOMIC DNA]</scope>
    <source>
        <strain evidence="3 4">BIOML-A2</strain>
    </source>
</reference>
<evidence type="ECO:0000313" key="3">
    <source>
        <dbReference type="EMBL" id="KAA2366326.1"/>
    </source>
</evidence>
<evidence type="ECO:0000259" key="2">
    <source>
        <dbReference type="Pfam" id="PF08522"/>
    </source>
</evidence>
<dbReference type="AlphaFoldDB" id="A0A5B3FYM6"/>
<feature type="domain" description="BT-3987-like N-terminal" evidence="2">
    <location>
        <begin position="89"/>
        <end position="165"/>
    </location>
</feature>
<proteinExistence type="predicted"/>
<dbReference type="EMBL" id="VVXK01000026">
    <property type="protein sequence ID" value="KAA2366326.1"/>
    <property type="molecule type" value="Genomic_DNA"/>
</dbReference>
<keyword evidence="1" id="KW-0732">Signal</keyword>
<dbReference type="InterPro" id="IPR017853">
    <property type="entry name" value="GH"/>
</dbReference>
<dbReference type="Gene3D" id="2.60.40.1740">
    <property type="entry name" value="hypothetical protein (bacova_03559)"/>
    <property type="match status" value="1"/>
</dbReference>
<dbReference type="InterPro" id="IPR013728">
    <property type="entry name" value="BT_3987-like_N"/>
</dbReference>
<dbReference type="RefSeq" id="WP_149887795.1">
    <property type="nucleotide sequence ID" value="NZ_VVXK01000026.1"/>
</dbReference>
<accession>A0A5B3FYM6</accession>
<gene>
    <name evidence="3" type="ORF">F2Y13_13575</name>
</gene>
<dbReference type="SUPFAM" id="SSF51445">
    <property type="entry name" value="(Trans)glycosidases"/>
    <property type="match status" value="1"/>
</dbReference>
<dbReference type="Proteomes" id="UP000323567">
    <property type="component" value="Unassembled WGS sequence"/>
</dbReference>
<dbReference type="Pfam" id="PF08522">
    <property type="entry name" value="BT_3987-like_N"/>
    <property type="match status" value="1"/>
</dbReference>
<feature type="chain" id="PRO_5022868820" evidence="1">
    <location>
        <begin position="22"/>
        <end position="541"/>
    </location>
</feature>
<organism evidence="3 4">
    <name type="scientific">Alistipes shahii</name>
    <dbReference type="NCBI Taxonomy" id="328814"/>
    <lineage>
        <taxon>Bacteria</taxon>
        <taxon>Pseudomonadati</taxon>
        <taxon>Bacteroidota</taxon>
        <taxon>Bacteroidia</taxon>
        <taxon>Bacteroidales</taxon>
        <taxon>Rikenellaceae</taxon>
        <taxon>Alistipes</taxon>
    </lineage>
</organism>
<comment type="caution">
    <text evidence="3">The sequence shown here is derived from an EMBL/GenBank/DDBJ whole genome shotgun (WGS) entry which is preliminary data.</text>
</comment>
<sequence>MKTIFSLQTGIATLLCTAALAGLMACDADTVEQQGGKLPDKEPLETVSGMLRSGNSSEKTIDVLLTEGSDGFVMRNFYFQQTKPASDGFSLDAWVDATLLDDYNAADGVERTLLPEANYEFPDGKVLDLSSEAQRSALKRVKFTAAGLAAGEYVLPLTVAGQDAPDANKTLYYNVSVRQPYTDEYALHDGHDLFFVFYINTNDFQPLLAQDYIMRKKLARGTTVAWYDAVGNIINLRTVMLDYDAATGRALLNLGNDMRYVLDHAVKYIRPLQEHGSKVCISIEGSGKGLGFCNLTDGQIVDFVAQVKTVVEEFGIDGINLWDRGSEYGKEGMPAMNTASYPKLIKALREALGGEKLLTVTVYEEPTSTFWDTQATGGIAVGDYIDYAWSGYNRESEAPQVLDPWHPELAYVSDYTQKPIANLPKERYGCINFPIYSTSSMEIGTAINQILYTDMLDWVPNYKPNNIIVFNDLHTNLQDNYETYWDTMFAQCCTVMDSENKYLLGSRNGYSYLFDNNRLGTLPNEAGEWIGGYGKWKKDWQ</sequence>
<dbReference type="PROSITE" id="PS51257">
    <property type="entry name" value="PROKAR_LIPOPROTEIN"/>
    <property type="match status" value="1"/>
</dbReference>
<evidence type="ECO:0000313" key="4">
    <source>
        <dbReference type="Proteomes" id="UP000323567"/>
    </source>
</evidence>
<evidence type="ECO:0000256" key="1">
    <source>
        <dbReference type="SAM" id="SignalP"/>
    </source>
</evidence>
<feature type="signal peptide" evidence="1">
    <location>
        <begin position="1"/>
        <end position="21"/>
    </location>
</feature>
<name>A0A5B3FYM6_9BACT</name>